<organism evidence="1">
    <name type="scientific">Spongospora subterranea</name>
    <dbReference type="NCBI Taxonomy" id="70186"/>
    <lineage>
        <taxon>Eukaryota</taxon>
        <taxon>Sar</taxon>
        <taxon>Rhizaria</taxon>
        <taxon>Endomyxa</taxon>
        <taxon>Phytomyxea</taxon>
        <taxon>Plasmodiophorida</taxon>
        <taxon>Plasmodiophoridae</taxon>
        <taxon>Spongospora</taxon>
    </lineage>
</organism>
<proteinExistence type="predicted"/>
<protein>
    <recommendedName>
        <fullName evidence="2">Myb/SANT-like domain-containing protein</fullName>
    </recommendedName>
</protein>
<reference evidence="1" key="1">
    <citation type="submission" date="2015-04" db="EMBL/GenBank/DDBJ databases">
        <title>The genome sequence of the plant pathogenic Rhizarian Plasmodiophora brassicae reveals insights in its biotrophic life cycle and the origin of chitin synthesis.</title>
        <authorList>
            <person name="Schwelm A."/>
            <person name="Fogelqvist J."/>
            <person name="Knaust A."/>
            <person name="Julke S."/>
            <person name="Lilja T."/>
            <person name="Dhandapani V."/>
            <person name="Bonilla-Rosso G."/>
            <person name="Karlsson M."/>
            <person name="Shevchenko A."/>
            <person name="Choi S.R."/>
            <person name="Kim H.G."/>
            <person name="Park J.Y."/>
            <person name="Lim Y.P."/>
            <person name="Ludwig-Muller J."/>
            <person name="Dixelius C."/>
        </authorList>
    </citation>
    <scope>NUCLEOTIDE SEQUENCE</scope>
    <source>
        <tissue evidence="1">Potato root galls</tissue>
    </source>
</reference>
<dbReference type="AlphaFoldDB" id="A0A0H5QTA2"/>
<dbReference type="PANTHER" id="PTHR45023:SF4">
    <property type="entry name" value="GLYCINE-RICH PROTEIN-RELATED"/>
    <property type="match status" value="1"/>
</dbReference>
<name>A0A0H5QTA2_9EUKA</name>
<sequence>MSAHDGAGDVKKRPRGKNFRQTDDERLCRCWLSVSQDPILGNGQNLDSFWSRIADLFNEGVAATDPWHHSAASLQSRWSPLQAAVAKFCGVYSQVTEEYHSGWNEQMVVEEALQRFSIKDPRGEPSRVYHRGIYYAWHPNGSRIPEA</sequence>
<dbReference type="PANTHER" id="PTHR45023">
    <property type="match status" value="1"/>
</dbReference>
<accession>A0A0H5QTA2</accession>
<evidence type="ECO:0000313" key="1">
    <source>
        <dbReference type="EMBL" id="CRZ04771.1"/>
    </source>
</evidence>
<evidence type="ECO:0008006" key="2">
    <source>
        <dbReference type="Google" id="ProtNLM"/>
    </source>
</evidence>
<dbReference type="EMBL" id="HACM01004329">
    <property type="protein sequence ID" value="CRZ04771.1"/>
    <property type="molecule type" value="Transcribed_RNA"/>
</dbReference>